<evidence type="ECO:0000256" key="5">
    <source>
        <dbReference type="ARBA" id="ARBA00023136"/>
    </source>
</evidence>
<dbReference type="PANTHER" id="PTHR30086">
    <property type="entry name" value="ARGININE EXPORTER PROTEIN ARGO"/>
    <property type="match status" value="1"/>
</dbReference>
<keyword evidence="4 6" id="KW-1133">Transmembrane helix</keyword>
<evidence type="ECO:0000256" key="6">
    <source>
        <dbReference type="SAM" id="Phobius"/>
    </source>
</evidence>
<evidence type="ECO:0000313" key="7">
    <source>
        <dbReference type="EMBL" id="GAA1506108.1"/>
    </source>
</evidence>
<evidence type="ECO:0000256" key="4">
    <source>
        <dbReference type="ARBA" id="ARBA00022989"/>
    </source>
</evidence>
<comment type="caution">
    <text evidence="7">The sequence shown here is derived from an EMBL/GenBank/DDBJ whole genome shotgun (WGS) entry which is preliminary data.</text>
</comment>
<feature type="transmembrane region" description="Helical" evidence="6">
    <location>
        <begin position="76"/>
        <end position="96"/>
    </location>
</feature>
<dbReference type="PANTHER" id="PTHR30086:SF20">
    <property type="entry name" value="ARGININE EXPORTER PROTEIN ARGO-RELATED"/>
    <property type="match status" value="1"/>
</dbReference>
<dbReference type="Proteomes" id="UP001501285">
    <property type="component" value="Unassembled WGS sequence"/>
</dbReference>
<accession>A0ABP4KRM1</accession>
<keyword evidence="8" id="KW-1185">Reference proteome</keyword>
<evidence type="ECO:0000256" key="2">
    <source>
        <dbReference type="ARBA" id="ARBA00022475"/>
    </source>
</evidence>
<organism evidence="7 8">
    <name type="scientific">Terrabacter terrae</name>
    <dbReference type="NCBI Taxonomy" id="318434"/>
    <lineage>
        <taxon>Bacteria</taxon>
        <taxon>Bacillati</taxon>
        <taxon>Actinomycetota</taxon>
        <taxon>Actinomycetes</taxon>
        <taxon>Micrococcales</taxon>
        <taxon>Intrasporangiaceae</taxon>
        <taxon>Terrabacter</taxon>
    </lineage>
</organism>
<proteinExistence type="predicted"/>
<feature type="transmembrane region" description="Helical" evidence="6">
    <location>
        <begin position="188"/>
        <end position="206"/>
    </location>
</feature>
<dbReference type="InterPro" id="IPR001123">
    <property type="entry name" value="LeuE-type"/>
</dbReference>
<keyword evidence="3 6" id="KW-0812">Transmembrane</keyword>
<comment type="subcellular location">
    <subcellularLocation>
        <location evidence="1">Cell membrane</location>
        <topology evidence="1">Multi-pass membrane protein</topology>
    </subcellularLocation>
</comment>
<keyword evidence="5 6" id="KW-0472">Membrane</keyword>
<evidence type="ECO:0000313" key="8">
    <source>
        <dbReference type="Proteomes" id="UP001501285"/>
    </source>
</evidence>
<protein>
    <submittedName>
        <fullName evidence="7">L-lysine exporter</fullName>
    </submittedName>
</protein>
<evidence type="ECO:0000256" key="1">
    <source>
        <dbReference type="ARBA" id="ARBA00004651"/>
    </source>
</evidence>
<feature type="transmembrane region" description="Helical" evidence="6">
    <location>
        <begin position="46"/>
        <end position="70"/>
    </location>
</feature>
<name>A0ABP4KRM1_9MICO</name>
<gene>
    <name evidence="7" type="primary">lysE</name>
    <name evidence="7" type="ORF">GCM10009740_40490</name>
</gene>
<evidence type="ECO:0000256" key="3">
    <source>
        <dbReference type="ARBA" id="ARBA00022692"/>
    </source>
</evidence>
<reference evidence="8" key="1">
    <citation type="journal article" date="2019" name="Int. J. Syst. Evol. Microbiol.">
        <title>The Global Catalogue of Microorganisms (GCM) 10K type strain sequencing project: providing services to taxonomists for standard genome sequencing and annotation.</title>
        <authorList>
            <consortium name="The Broad Institute Genomics Platform"/>
            <consortium name="The Broad Institute Genome Sequencing Center for Infectious Disease"/>
            <person name="Wu L."/>
            <person name="Ma J."/>
        </authorList>
    </citation>
    <scope>NUCLEOTIDE SEQUENCE [LARGE SCALE GENOMIC DNA]</scope>
    <source>
        <strain evidence="8">JCM 14283</strain>
    </source>
</reference>
<feature type="transmembrane region" description="Helical" evidence="6">
    <location>
        <begin position="12"/>
        <end position="34"/>
    </location>
</feature>
<feature type="transmembrane region" description="Helical" evidence="6">
    <location>
        <begin position="153"/>
        <end position="176"/>
    </location>
</feature>
<sequence>MDDGAYGRSVTSFVPGFLTMASLIVAIGAQNAYVLRTGLARHHVALVVTVCALSDAVLVLAGVLGVGGLVTAHPGLLTVVRWVGAAYLIGFGVLSLRNARHPKALGASDAVPSRNGVLATVLALTWLNPHVYLDTVLLVGSLANQHGREGRWWFAGGAAAASLAWFTALGYGARLLAPLFARPATWRVLDVAIALVMFTIAATLLLS</sequence>
<dbReference type="Pfam" id="PF01810">
    <property type="entry name" value="LysE"/>
    <property type="match status" value="1"/>
</dbReference>
<dbReference type="EMBL" id="BAAANB010000215">
    <property type="protein sequence ID" value="GAA1506108.1"/>
    <property type="molecule type" value="Genomic_DNA"/>
</dbReference>
<keyword evidence="2" id="KW-1003">Cell membrane</keyword>